<feature type="compositionally biased region" description="Acidic residues" evidence="1">
    <location>
        <begin position="273"/>
        <end position="306"/>
    </location>
</feature>
<gene>
    <name evidence="3" type="ORF">Pcinc_025081</name>
</gene>
<feature type="compositionally biased region" description="Low complexity" evidence="1">
    <location>
        <begin position="40"/>
        <end position="60"/>
    </location>
</feature>
<dbReference type="Pfam" id="PF09747">
    <property type="entry name" value="CCD97-like_C"/>
    <property type="match status" value="1"/>
</dbReference>
<organism evidence="3 4">
    <name type="scientific">Petrolisthes cinctipes</name>
    <name type="common">Flat porcelain crab</name>
    <dbReference type="NCBI Taxonomy" id="88211"/>
    <lineage>
        <taxon>Eukaryota</taxon>
        <taxon>Metazoa</taxon>
        <taxon>Ecdysozoa</taxon>
        <taxon>Arthropoda</taxon>
        <taxon>Crustacea</taxon>
        <taxon>Multicrustacea</taxon>
        <taxon>Malacostraca</taxon>
        <taxon>Eumalacostraca</taxon>
        <taxon>Eucarida</taxon>
        <taxon>Decapoda</taxon>
        <taxon>Pleocyemata</taxon>
        <taxon>Anomura</taxon>
        <taxon>Galatheoidea</taxon>
        <taxon>Porcellanidae</taxon>
        <taxon>Petrolisthes</taxon>
    </lineage>
</organism>
<dbReference type="EMBL" id="JAWQEG010002806">
    <property type="protein sequence ID" value="KAK3869635.1"/>
    <property type="molecule type" value="Genomic_DNA"/>
</dbReference>
<feature type="compositionally biased region" description="Polar residues" evidence="1">
    <location>
        <begin position="433"/>
        <end position="449"/>
    </location>
</feature>
<protein>
    <recommendedName>
        <fullName evidence="2">CCD97-like C-terminal domain-containing protein</fullName>
    </recommendedName>
</protein>
<evidence type="ECO:0000256" key="1">
    <source>
        <dbReference type="SAM" id="MobiDB-lite"/>
    </source>
</evidence>
<feature type="region of interest" description="Disordered" evidence="1">
    <location>
        <begin position="30"/>
        <end position="65"/>
    </location>
</feature>
<dbReference type="AlphaFoldDB" id="A0AAE1KEB0"/>
<evidence type="ECO:0000313" key="3">
    <source>
        <dbReference type="EMBL" id="KAK3869635.1"/>
    </source>
</evidence>
<reference evidence="3" key="1">
    <citation type="submission" date="2023-10" db="EMBL/GenBank/DDBJ databases">
        <title>Genome assemblies of two species of porcelain crab, Petrolisthes cinctipes and Petrolisthes manimaculis (Anomura: Porcellanidae).</title>
        <authorList>
            <person name="Angst P."/>
        </authorList>
    </citation>
    <scope>NUCLEOTIDE SEQUENCE</scope>
    <source>
        <strain evidence="3">PB745_01</strain>
        <tissue evidence="3">Gill</tissue>
    </source>
</reference>
<feature type="region of interest" description="Disordered" evidence="1">
    <location>
        <begin position="270"/>
        <end position="315"/>
    </location>
</feature>
<keyword evidence="4" id="KW-1185">Reference proteome</keyword>
<evidence type="ECO:0000313" key="4">
    <source>
        <dbReference type="Proteomes" id="UP001286313"/>
    </source>
</evidence>
<dbReference type="Proteomes" id="UP001286313">
    <property type="component" value="Unassembled WGS sequence"/>
</dbReference>
<feature type="region of interest" description="Disordered" evidence="1">
    <location>
        <begin position="359"/>
        <end position="467"/>
    </location>
</feature>
<name>A0AAE1KEB0_PETCI</name>
<accession>A0AAE1KEB0</accession>
<comment type="caution">
    <text evidence="3">The sequence shown here is derived from an EMBL/GenBank/DDBJ whole genome shotgun (WGS) entry which is preliminary data.</text>
</comment>
<dbReference type="InterPro" id="IPR018613">
    <property type="entry name" value="Ccdc97-like"/>
</dbReference>
<feature type="domain" description="CCD97-like C-terminal" evidence="2">
    <location>
        <begin position="196"/>
        <end position="366"/>
    </location>
</feature>
<evidence type="ECO:0000259" key="2">
    <source>
        <dbReference type="Pfam" id="PF09747"/>
    </source>
</evidence>
<feature type="compositionally biased region" description="Low complexity" evidence="1">
    <location>
        <begin position="368"/>
        <end position="390"/>
    </location>
</feature>
<dbReference type="InterPro" id="IPR040233">
    <property type="entry name" value="CCD97-like_C"/>
</dbReference>
<dbReference type="PANTHER" id="PTHR31840:SF1">
    <property type="entry name" value="COILED-COIL DOMAIN-CONTAINING PROTEIN 97"/>
    <property type="match status" value="1"/>
</dbReference>
<proteinExistence type="predicted"/>
<sequence length="467" mass="53891">MWGEFEDDNHQETSDRRVNKCVKVKESIGSGVRKENDAVSTTTNTTTETNTTSTTTTNTSPLPPLHQIDDDEEACVRIPVANRTRLPNDLHHSPPADTLLNLPLCDRLLHHLASSSVTVKSQQRYEPDLTYEERKDILSTLLQHKPAQFLYRFGKHLEREHLQYFLGLEDDPEVDHYITETQKYLNAHTAKIRVRNRRYAALERLRRQGEYFSEEEMERRDPLLYHQLIAQHQTQQERNQKQSAVNKPDISFSSILLEHIDLRAHNDLQKQQEEEEDNMLEEGDSDEEEEVEEEEQEDDDDDDGEEREGHEGEKRLYREEFYSACYSNFLVGRHTDFDYGKVDASDEYDLLEIRARDEEESYFDQESSNDSLTQTTTTTTNNNQSHGQNSPSHDIMSKHKSSISNPTVSEDGGSRVVEEMDDDNECGGEPSDKQTTTVNASVNTFSPHTSHQEQQQQQGGDESMEFS</sequence>
<dbReference type="PANTHER" id="PTHR31840">
    <property type="entry name" value="COILED-COIL DOMAIN-CONTAINING PROTEIN 97"/>
    <property type="match status" value="1"/>
</dbReference>